<dbReference type="AlphaFoldDB" id="A0A2S4USB3"/>
<proteinExistence type="predicted"/>
<accession>A0A2S4USB3</accession>
<dbReference type="VEuPathDB" id="FungiDB:PSHT_03727"/>
<evidence type="ECO:0000313" key="2">
    <source>
        <dbReference type="Proteomes" id="UP000239156"/>
    </source>
</evidence>
<evidence type="ECO:0000313" key="1">
    <source>
        <dbReference type="EMBL" id="POW00189.1"/>
    </source>
</evidence>
<dbReference type="EMBL" id="PKSL01000184">
    <property type="protein sequence ID" value="POW00189.1"/>
    <property type="molecule type" value="Genomic_DNA"/>
</dbReference>
<dbReference type="PANTHER" id="PTHR46579:SF2">
    <property type="entry name" value="C2H2-TYPE DOMAIN-CONTAINING PROTEIN"/>
    <property type="match status" value="1"/>
</dbReference>
<gene>
    <name evidence="1" type="ORF">PSTT_13299</name>
</gene>
<keyword evidence="2" id="KW-1185">Reference proteome</keyword>
<protein>
    <submittedName>
        <fullName evidence="1">Uncharacterized protein</fullName>
    </submittedName>
</protein>
<sequence length="230" mass="26324">MCLYCLLPRDSITNLEYTTWPKRTLADHHLWATRYYHSQTTNARKDLLSDHGACYSALLKLKYWNIIEYHVVDSMHNLLLGLCQWHCHRFWFMSDKAHKKEDLDTSNAEPHSTSSNLAAKDTNQEPSLALLANLQIDDPGDVPFNKTEAEDGLDGDWTPPSDDIIFDSQALSYINKMIPCLQIPTWIERAIPVLGPGKSIVWEIEGRQMAESFHYSTSLNLAVVLEELFS</sequence>
<reference evidence="1" key="1">
    <citation type="submission" date="2017-12" db="EMBL/GenBank/DDBJ databases">
        <title>Gene loss provides genomic basis for host adaptation in cereal stripe rust fungi.</title>
        <authorList>
            <person name="Xia C."/>
        </authorList>
    </citation>
    <scope>NUCLEOTIDE SEQUENCE [LARGE SCALE GENOMIC DNA]</scope>
    <source>
        <strain evidence="1">93-210</strain>
    </source>
</reference>
<dbReference type="PANTHER" id="PTHR46579">
    <property type="entry name" value="F5/8 TYPE C DOMAIN-CONTAINING PROTEIN-RELATED"/>
    <property type="match status" value="1"/>
</dbReference>
<name>A0A2S4USB3_9BASI</name>
<dbReference type="VEuPathDB" id="FungiDB:PSTT_13299"/>
<dbReference type="Proteomes" id="UP000239156">
    <property type="component" value="Unassembled WGS sequence"/>
</dbReference>
<organism evidence="1 2">
    <name type="scientific">Puccinia striiformis</name>
    <dbReference type="NCBI Taxonomy" id="27350"/>
    <lineage>
        <taxon>Eukaryota</taxon>
        <taxon>Fungi</taxon>
        <taxon>Dikarya</taxon>
        <taxon>Basidiomycota</taxon>
        <taxon>Pucciniomycotina</taxon>
        <taxon>Pucciniomycetes</taxon>
        <taxon>Pucciniales</taxon>
        <taxon>Pucciniaceae</taxon>
        <taxon>Puccinia</taxon>
    </lineage>
</organism>
<comment type="caution">
    <text evidence="1">The sequence shown here is derived from an EMBL/GenBank/DDBJ whole genome shotgun (WGS) entry which is preliminary data.</text>
</comment>